<dbReference type="GO" id="GO:0000166">
    <property type="term" value="F:nucleotide binding"/>
    <property type="evidence" value="ECO:0007669"/>
    <property type="project" value="InterPro"/>
</dbReference>
<dbReference type="Pfam" id="PF22725">
    <property type="entry name" value="GFO_IDH_MocA_C3"/>
    <property type="match status" value="1"/>
</dbReference>
<dbReference type="SUPFAM" id="SSF51735">
    <property type="entry name" value="NAD(P)-binding Rossmann-fold domains"/>
    <property type="match status" value="1"/>
</dbReference>
<dbReference type="SUPFAM" id="SSF55347">
    <property type="entry name" value="Glyceraldehyde-3-phosphate dehydrogenase-like, C-terminal domain"/>
    <property type="match status" value="1"/>
</dbReference>
<feature type="domain" description="GFO/IDH/MocA-like oxidoreductase" evidence="2">
    <location>
        <begin position="126"/>
        <end position="230"/>
    </location>
</feature>
<dbReference type="Gene3D" id="3.40.50.720">
    <property type="entry name" value="NAD(P)-binding Rossmann-like Domain"/>
    <property type="match status" value="1"/>
</dbReference>
<organism evidence="3 4">
    <name type="scientific">Candidatus Amphirhobacter heronislandensis</name>
    <dbReference type="NCBI Taxonomy" id="1732024"/>
    <lineage>
        <taxon>Bacteria</taxon>
        <taxon>Pseudomonadati</taxon>
        <taxon>Pseudomonadota</taxon>
        <taxon>Gammaproteobacteria</taxon>
        <taxon>Candidatus Tethybacterales</taxon>
        <taxon>Candidatus Tethybacteraceae</taxon>
        <taxon>Candidatus Amphirhobacter</taxon>
    </lineage>
</organism>
<keyword evidence="4" id="KW-1185">Reference proteome</keyword>
<feature type="domain" description="Gfo/Idh/MocA-like oxidoreductase N-terminal" evidence="1">
    <location>
        <begin position="5"/>
        <end position="116"/>
    </location>
</feature>
<name>A0A930UGR2_9GAMM</name>
<dbReference type="InterPro" id="IPR000683">
    <property type="entry name" value="Gfo/Idh/MocA-like_OxRdtase_N"/>
</dbReference>
<accession>A0A930UGR2</accession>
<proteinExistence type="predicted"/>
<evidence type="ECO:0000313" key="3">
    <source>
        <dbReference type="EMBL" id="MBF2735378.1"/>
    </source>
</evidence>
<dbReference type="InterPro" id="IPR051450">
    <property type="entry name" value="Gfo/Idh/MocA_Oxidoreductases"/>
</dbReference>
<reference evidence="3" key="1">
    <citation type="submission" date="2020-10" db="EMBL/GenBank/DDBJ databases">
        <title>An improved Amphimedon queenslandica hologenome assembly reveals how three proteobacterial symbionts can extend the metabolic phenotypic of their marine sponge host.</title>
        <authorList>
            <person name="Degnan B."/>
            <person name="Degnan S."/>
            <person name="Xiang X."/>
        </authorList>
    </citation>
    <scope>NUCLEOTIDE SEQUENCE</scope>
    <source>
        <strain evidence="3">AqS2</strain>
    </source>
</reference>
<sequence length="338" mass="34935">MPAKNIVVLGAGAIGRRHIELIEANSRCRLEAVVDRDPDAAACGAPLLPDVAALRQKHRPDGIIIATPTGLHAEHAEACLACGVPLLIEKPVAGDLAAAAAIEDAARKAGVPVLVGQVRRHSPAVARAKQALDEGALGELVAVSAVWALHKPPAYFDSAWRQGKDSGPLLTNAIHDIDALRHLAGDIEEVQALGGGRRRGGANEEAAALALRFATGAVGTLLVADGAAAPWSWELTAADRTSFEHASTGQDCYHLCGAEAALGLPSLRLWRHAGAPDWTAPMACETLAAGTGSGLERQLDHFLDVIEGRCAPLVDVADASRSLAAVLQALAACRPPAA</sequence>
<dbReference type="InterPro" id="IPR055170">
    <property type="entry name" value="GFO_IDH_MocA-like_dom"/>
</dbReference>
<dbReference type="InterPro" id="IPR036291">
    <property type="entry name" value="NAD(P)-bd_dom_sf"/>
</dbReference>
<dbReference type="EMBL" id="JADHEI010000033">
    <property type="protein sequence ID" value="MBF2735378.1"/>
    <property type="molecule type" value="Genomic_DNA"/>
</dbReference>
<dbReference type="Proteomes" id="UP000604381">
    <property type="component" value="Unassembled WGS sequence"/>
</dbReference>
<comment type="caution">
    <text evidence="3">The sequence shown here is derived from an EMBL/GenBank/DDBJ whole genome shotgun (WGS) entry which is preliminary data.</text>
</comment>
<evidence type="ECO:0000259" key="2">
    <source>
        <dbReference type="Pfam" id="PF22725"/>
    </source>
</evidence>
<dbReference type="Gene3D" id="3.30.360.10">
    <property type="entry name" value="Dihydrodipicolinate Reductase, domain 2"/>
    <property type="match status" value="1"/>
</dbReference>
<dbReference type="AlphaFoldDB" id="A0A930UGR2"/>
<gene>
    <name evidence="3" type="ORF">ISN26_04770</name>
</gene>
<dbReference type="Pfam" id="PF01408">
    <property type="entry name" value="GFO_IDH_MocA"/>
    <property type="match status" value="1"/>
</dbReference>
<dbReference type="PANTHER" id="PTHR43377">
    <property type="entry name" value="BILIVERDIN REDUCTASE A"/>
    <property type="match status" value="1"/>
</dbReference>
<evidence type="ECO:0000259" key="1">
    <source>
        <dbReference type="Pfam" id="PF01408"/>
    </source>
</evidence>
<evidence type="ECO:0000313" key="4">
    <source>
        <dbReference type="Proteomes" id="UP000604381"/>
    </source>
</evidence>
<protein>
    <submittedName>
        <fullName evidence="3">Gfo/Idh/MocA family oxidoreductase</fullName>
    </submittedName>
</protein>
<dbReference type="PANTHER" id="PTHR43377:SF8">
    <property type="entry name" value="BLR3664 PROTEIN"/>
    <property type="match status" value="1"/>
</dbReference>